<protein>
    <recommendedName>
        <fullName evidence="5">Lipoprotein</fullName>
    </recommendedName>
</protein>
<organism evidence="3 4">
    <name type="scientific">Streptomyces aureus</name>
    <dbReference type="NCBI Taxonomy" id="193461"/>
    <lineage>
        <taxon>Bacteria</taxon>
        <taxon>Bacillati</taxon>
        <taxon>Actinomycetota</taxon>
        <taxon>Actinomycetes</taxon>
        <taxon>Kitasatosporales</taxon>
        <taxon>Streptomycetaceae</taxon>
        <taxon>Streptomyces</taxon>
    </lineage>
</organism>
<keyword evidence="2" id="KW-0732">Signal</keyword>
<dbReference type="PROSITE" id="PS51257">
    <property type="entry name" value="PROKAR_LIPOPROTEIN"/>
    <property type="match status" value="1"/>
</dbReference>
<accession>A0ABV4SYM4</accession>
<name>A0ABV4SYM4_9ACTN</name>
<evidence type="ECO:0000256" key="2">
    <source>
        <dbReference type="SAM" id="SignalP"/>
    </source>
</evidence>
<sequence>MKQRPVLAGLTLMLVAVLSACGGGADKGDAHGGGKGGGMGGGAYSKPHSDQVRGLYDAVRHLPRKTVKGTRAHMVKECDPATRKVKHTSRSGSGKRKRTRTWYTTERYEQCHKVRKGSETYTRVVRTERWCVRLDDVNGKAAKDNLWFRVSPATYSDVHGKAEHARVKFEPRARGC</sequence>
<reference evidence="3 4" key="1">
    <citation type="submission" date="2024-08" db="EMBL/GenBank/DDBJ databases">
        <title>Genome sequence of Streptomyces aureus CACIA-1.46HGO.</title>
        <authorList>
            <person name="Evangelista-Martinez Z."/>
        </authorList>
    </citation>
    <scope>NUCLEOTIDE SEQUENCE [LARGE SCALE GENOMIC DNA]</scope>
    <source>
        <strain evidence="3 4">CACIA-1.46HGO</strain>
    </source>
</reference>
<dbReference type="RefSeq" id="WP_326710248.1">
    <property type="nucleotide sequence ID" value="NZ_BAAAKQ010000058.1"/>
</dbReference>
<evidence type="ECO:0008006" key="5">
    <source>
        <dbReference type="Google" id="ProtNLM"/>
    </source>
</evidence>
<proteinExistence type="predicted"/>
<evidence type="ECO:0000256" key="1">
    <source>
        <dbReference type="SAM" id="MobiDB-lite"/>
    </source>
</evidence>
<feature type="signal peptide" evidence="2">
    <location>
        <begin position="1"/>
        <end position="22"/>
    </location>
</feature>
<evidence type="ECO:0000313" key="4">
    <source>
        <dbReference type="Proteomes" id="UP001571476"/>
    </source>
</evidence>
<evidence type="ECO:0000313" key="3">
    <source>
        <dbReference type="EMBL" id="MFA3843350.1"/>
    </source>
</evidence>
<feature type="chain" id="PRO_5045296548" description="Lipoprotein" evidence="2">
    <location>
        <begin position="23"/>
        <end position="176"/>
    </location>
</feature>
<dbReference type="Proteomes" id="UP001571476">
    <property type="component" value="Unassembled WGS sequence"/>
</dbReference>
<dbReference type="EMBL" id="JBGOSP010000057">
    <property type="protein sequence ID" value="MFA3843350.1"/>
    <property type="molecule type" value="Genomic_DNA"/>
</dbReference>
<comment type="caution">
    <text evidence="3">The sequence shown here is derived from an EMBL/GenBank/DDBJ whole genome shotgun (WGS) entry which is preliminary data.</text>
</comment>
<feature type="region of interest" description="Disordered" evidence="1">
    <location>
        <begin position="80"/>
        <end position="99"/>
    </location>
</feature>
<gene>
    <name evidence="3" type="ORF">ACEG43_45790</name>
</gene>
<feature type="compositionally biased region" description="Basic residues" evidence="1">
    <location>
        <begin position="83"/>
        <end position="99"/>
    </location>
</feature>
<keyword evidence="4" id="KW-1185">Reference proteome</keyword>